<dbReference type="Pfam" id="PF04250">
    <property type="entry name" value="DUF429"/>
    <property type="match status" value="1"/>
</dbReference>
<name>A0A2C8YKU3_9MICO</name>
<evidence type="ECO:0000313" key="2">
    <source>
        <dbReference type="Proteomes" id="UP000219440"/>
    </source>
</evidence>
<dbReference type="Proteomes" id="UP000219440">
    <property type="component" value="Unassembled WGS sequence"/>
</dbReference>
<dbReference type="InterPro" id="IPR007362">
    <property type="entry name" value="DUF429"/>
</dbReference>
<dbReference type="OrthoDB" id="4870479at2"/>
<sequence length="248" mass="26895">MITVGVDLAAEPKKTAIAVVEWAGSRAVVLQLQLGVTDSEIVDMSVDAAKIGIDCPFGWPDEFVDFIVAHSRGEIAPRELAGSDWRRRLAYRDTDRFVREQVGRWPLSVSTDRLGLTAMHCSELLAAFEADGNVVVDRSGEGRFVEVYPGAALRVWGISVDGYKTELPARASATAHLRAAAPWLDLRDEHVALMSSSDDAFDAVVAAFISRAAAQGSTYGIPEQSRERSAREGWMALPSRPITTLVGP</sequence>
<gene>
    <name evidence="1" type="ORF">SAMN06296378_0393</name>
</gene>
<proteinExistence type="predicted"/>
<protein>
    <recommendedName>
        <fullName evidence="3">DUF429 domain-containing protein</fullName>
    </recommendedName>
</protein>
<accession>A0A2C8YKU3</accession>
<dbReference type="EMBL" id="OCST01000001">
    <property type="protein sequence ID" value="SOE50992.1"/>
    <property type="molecule type" value="Genomic_DNA"/>
</dbReference>
<keyword evidence="2" id="KW-1185">Reference proteome</keyword>
<reference evidence="1 2" key="1">
    <citation type="submission" date="2017-09" db="EMBL/GenBank/DDBJ databases">
        <authorList>
            <person name="Ehlers B."/>
            <person name="Leendertz F.H."/>
        </authorList>
    </citation>
    <scope>NUCLEOTIDE SEQUENCE [LARGE SCALE GENOMIC DNA]</scope>
    <source>
        <strain evidence="1 2">CGMCC 1.05381</strain>
    </source>
</reference>
<evidence type="ECO:0000313" key="1">
    <source>
        <dbReference type="EMBL" id="SOE50992.1"/>
    </source>
</evidence>
<evidence type="ECO:0008006" key="3">
    <source>
        <dbReference type="Google" id="ProtNLM"/>
    </source>
</evidence>
<dbReference type="AlphaFoldDB" id="A0A2C8YKU3"/>
<organism evidence="1 2">
    <name type="scientific">Salinibacterium xinjiangense</name>
    <dbReference type="NCBI Taxonomy" id="386302"/>
    <lineage>
        <taxon>Bacteria</taxon>
        <taxon>Bacillati</taxon>
        <taxon>Actinomycetota</taxon>
        <taxon>Actinomycetes</taxon>
        <taxon>Micrococcales</taxon>
        <taxon>Microbacteriaceae</taxon>
        <taxon>Salinibacterium</taxon>
    </lineage>
</organism>